<organism evidence="7 8">
    <name type="scientific">Sodiomyces alkalinus (strain CBS 110278 / VKM F-3762 / F11)</name>
    <name type="common">Alkaliphilic filamentous fungus</name>
    <dbReference type="NCBI Taxonomy" id="1314773"/>
    <lineage>
        <taxon>Eukaryota</taxon>
        <taxon>Fungi</taxon>
        <taxon>Dikarya</taxon>
        <taxon>Ascomycota</taxon>
        <taxon>Pezizomycotina</taxon>
        <taxon>Sordariomycetes</taxon>
        <taxon>Hypocreomycetidae</taxon>
        <taxon>Glomerellales</taxon>
        <taxon>Plectosphaerellaceae</taxon>
        <taxon>Sodiomyces</taxon>
    </lineage>
</organism>
<evidence type="ECO:0000256" key="4">
    <source>
        <dbReference type="ARBA" id="ARBA00023136"/>
    </source>
</evidence>
<sequence length="164" mass="18157">MALDRILSFILRAAELAFAAIVAGIVGHYLDNSEASAWDNGRHIYTIVVAALAMLLSLLWLLPFSSAFIHWPVDLFISILWFVAFGLLVDLIGNGCGGVFNWGNVTVTGDDACGRMKAVVAFSFLSAICWLASAIIGFFWTRRRTTTTHSRPADGRRTWYRSRV</sequence>
<evidence type="ECO:0000313" key="8">
    <source>
        <dbReference type="Proteomes" id="UP000272025"/>
    </source>
</evidence>
<keyword evidence="8" id="KW-1185">Reference proteome</keyword>
<dbReference type="Pfam" id="PF01284">
    <property type="entry name" value="MARVEL"/>
    <property type="match status" value="1"/>
</dbReference>
<protein>
    <recommendedName>
        <fullName evidence="6">MARVEL domain-containing protein</fullName>
    </recommendedName>
</protein>
<evidence type="ECO:0000256" key="1">
    <source>
        <dbReference type="ARBA" id="ARBA00004141"/>
    </source>
</evidence>
<dbReference type="EMBL" id="ML119052">
    <property type="protein sequence ID" value="ROT41351.1"/>
    <property type="molecule type" value="Genomic_DNA"/>
</dbReference>
<dbReference type="AlphaFoldDB" id="A0A3N2Q3K7"/>
<evidence type="ECO:0000256" key="2">
    <source>
        <dbReference type="ARBA" id="ARBA00022692"/>
    </source>
</evidence>
<accession>A0A3N2Q3K7</accession>
<feature type="transmembrane region" description="Helical" evidence="5">
    <location>
        <begin position="9"/>
        <end position="30"/>
    </location>
</feature>
<evidence type="ECO:0000256" key="5">
    <source>
        <dbReference type="SAM" id="Phobius"/>
    </source>
</evidence>
<dbReference type="PANTHER" id="PTHR39608">
    <property type="entry name" value="INTEGRAL MEMBRANE PROTEIN (AFU_ORTHOLOGUE AFUA_5G08640)"/>
    <property type="match status" value="1"/>
</dbReference>
<dbReference type="RefSeq" id="XP_028469157.1">
    <property type="nucleotide sequence ID" value="XM_028609727.1"/>
</dbReference>
<keyword evidence="4 5" id="KW-0472">Membrane</keyword>
<gene>
    <name evidence="7" type="ORF">SODALDRAFT_322503</name>
</gene>
<keyword evidence="2 5" id="KW-0812">Transmembrane</keyword>
<proteinExistence type="predicted"/>
<feature type="transmembrane region" description="Helical" evidence="5">
    <location>
        <begin position="75"/>
        <end position="100"/>
    </location>
</feature>
<dbReference type="Proteomes" id="UP000272025">
    <property type="component" value="Unassembled WGS sequence"/>
</dbReference>
<reference evidence="7 8" key="1">
    <citation type="journal article" date="2018" name="Mol. Ecol.">
        <title>The obligate alkalophilic soda-lake fungus Sodiomyces alkalinus has shifted to a protein diet.</title>
        <authorList>
            <person name="Grum-Grzhimaylo A.A."/>
            <person name="Falkoski D.L."/>
            <person name="van den Heuvel J."/>
            <person name="Valero-Jimenez C.A."/>
            <person name="Min B."/>
            <person name="Choi I.G."/>
            <person name="Lipzen A."/>
            <person name="Daum C.G."/>
            <person name="Aanen D.K."/>
            <person name="Tsang A."/>
            <person name="Henrissat B."/>
            <person name="Bilanenko E.N."/>
            <person name="de Vries R.P."/>
            <person name="van Kan J.A.L."/>
            <person name="Grigoriev I.V."/>
            <person name="Debets A.J.M."/>
        </authorList>
    </citation>
    <scope>NUCLEOTIDE SEQUENCE [LARGE SCALE GENOMIC DNA]</scope>
    <source>
        <strain evidence="7 8">F11</strain>
    </source>
</reference>
<dbReference type="InterPro" id="IPR008253">
    <property type="entry name" value="Marvel"/>
</dbReference>
<comment type="subcellular location">
    <subcellularLocation>
        <location evidence="1">Membrane</location>
        <topology evidence="1">Multi-pass membrane protein</topology>
    </subcellularLocation>
</comment>
<dbReference type="PANTHER" id="PTHR39608:SF1">
    <property type="entry name" value="INTEGRAL MEMBRANE PROTEIN (AFU_ORTHOLOGUE AFUA_5G08640)"/>
    <property type="match status" value="1"/>
</dbReference>
<dbReference type="GO" id="GO:0016020">
    <property type="term" value="C:membrane"/>
    <property type="evidence" value="ECO:0007669"/>
    <property type="project" value="UniProtKB-SubCell"/>
</dbReference>
<evidence type="ECO:0000259" key="6">
    <source>
        <dbReference type="Pfam" id="PF01284"/>
    </source>
</evidence>
<feature type="domain" description="MARVEL" evidence="6">
    <location>
        <begin position="7"/>
        <end position="136"/>
    </location>
</feature>
<dbReference type="OrthoDB" id="4074965at2759"/>
<feature type="transmembrane region" description="Helical" evidence="5">
    <location>
        <begin position="42"/>
        <end position="63"/>
    </location>
</feature>
<evidence type="ECO:0000256" key="3">
    <source>
        <dbReference type="ARBA" id="ARBA00022989"/>
    </source>
</evidence>
<evidence type="ECO:0000313" key="7">
    <source>
        <dbReference type="EMBL" id="ROT41351.1"/>
    </source>
</evidence>
<name>A0A3N2Q3K7_SODAK</name>
<feature type="transmembrane region" description="Helical" evidence="5">
    <location>
        <begin position="120"/>
        <end position="141"/>
    </location>
</feature>
<dbReference type="GeneID" id="39578205"/>
<keyword evidence="3 5" id="KW-1133">Transmembrane helix</keyword>